<evidence type="ECO:0000313" key="1">
    <source>
        <dbReference type="EMBL" id="ABR48760.1"/>
    </source>
</evidence>
<gene>
    <name evidence="1" type="ordered locus">Amet_2608</name>
</gene>
<sequence>MINLELAEKLYTQYGIISICEDGKFVRFESDTENNKEDEEWEKK</sequence>
<organism evidence="1 2">
    <name type="scientific">Alkaliphilus metalliredigens (strain QYMF)</name>
    <dbReference type="NCBI Taxonomy" id="293826"/>
    <lineage>
        <taxon>Bacteria</taxon>
        <taxon>Bacillati</taxon>
        <taxon>Bacillota</taxon>
        <taxon>Clostridia</taxon>
        <taxon>Peptostreptococcales</taxon>
        <taxon>Natronincolaceae</taxon>
        <taxon>Alkaliphilus</taxon>
    </lineage>
</organism>
<dbReference type="EMBL" id="CP000724">
    <property type="protein sequence ID" value="ABR48760.1"/>
    <property type="molecule type" value="Genomic_DNA"/>
</dbReference>
<dbReference type="STRING" id="293826.Amet_2608"/>
<dbReference type="RefSeq" id="WP_012063734.1">
    <property type="nucleotide sequence ID" value="NC_009633.1"/>
</dbReference>
<accession>A6TRE2</accession>
<dbReference type="Proteomes" id="UP000001572">
    <property type="component" value="Chromosome"/>
</dbReference>
<name>A6TRE2_ALKMQ</name>
<dbReference type="HOGENOM" id="CLU_3211544_0_0_9"/>
<evidence type="ECO:0000313" key="2">
    <source>
        <dbReference type="Proteomes" id="UP000001572"/>
    </source>
</evidence>
<dbReference type="KEGG" id="amt:Amet_2608"/>
<proteinExistence type="predicted"/>
<protein>
    <submittedName>
        <fullName evidence="1">Uncharacterized protein</fullName>
    </submittedName>
</protein>
<reference evidence="2" key="1">
    <citation type="journal article" date="2016" name="Genome Announc.">
        <title>Complete genome sequence of Alkaliphilus metalliredigens strain QYMF, an alkaliphilic and metal-reducing bacterium isolated from borax-contaminated leachate ponds.</title>
        <authorList>
            <person name="Hwang C."/>
            <person name="Copeland A."/>
            <person name="Lucas S."/>
            <person name="Lapidus A."/>
            <person name="Barry K."/>
            <person name="Detter J.C."/>
            <person name="Glavina Del Rio T."/>
            <person name="Hammon N."/>
            <person name="Israni S."/>
            <person name="Dalin E."/>
            <person name="Tice H."/>
            <person name="Pitluck S."/>
            <person name="Chertkov O."/>
            <person name="Brettin T."/>
            <person name="Bruce D."/>
            <person name="Han C."/>
            <person name="Schmutz J."/>
            <person name="Larimer F."/>
            <person name="Land M.L."/>
            <person name="Hauser L."/>
            <person name="Kyrpides N."/>
            <person name="Mikhailova N."/>
            <person name="Ye Q."/>
            <person name="Zhou J."/>
            <person name="Richardson P."/>
            <person name="Fields M.W."/>
        </authorList>
    </citation>
    <scope>NUCLEOTIDE SEQUENCE [LARGE SCALE GENOMIC DNA]</scope>
    <source>
        <strain evidence="2">QYMF</strain>
    </source>
</reference>
<keyword evidence="2" id="KW-1185">Reference proteome</keyword>
<dbReference type="AlphaFoldDB" id="A6TRE2"/>